<reference evidence="2 3" key="1">
    <citation type="journal article" date="2022" name="Nat. Plants">
        <title>Genomes of leafy and leafless Platanthera orchids illuminate the evolution of mycoheterotrophy.</title>
        <authorList>
            <person name="Li M.H."/>
            <person name="Liu K.W."/>
            <person name="Li Z."/>
            <person name="Lu H.C."/>
            <person name="Ye Q.L."/>
            <person name="Zhang D."/>
            <person name="Wang J.Y."/>
            <person name="Li Y.F."/>
            <person name="Zhong Z.M."/>
            <person name="Liu X."/>
            <person name="Yu X."/>
            <person name="Liu D.K."/>
            <person name="Tu X.D."/>
            <person name="Liu B."/>
            <person name="Hao Y."/>
            <person name="Liao X.Y."/>
            <person name="Jiang Y.T."/>
            <person name="Sun W.H."/>
            <person name="Chen J."/>
            <person name="Chen Y.Q."/>
            <person name="Ai Y."/>
            <person name="Zhai J.W."/>
            <person name="Wu S.S."/>
            <person name="Zhou Z."/>
            <person name="Hsiao Y.Y."/>
            <person name="Wu W.L."/>
            <person name="Chen Y.Y."/>
            <person name="Lin Y.F."/>
            <person name="Hsu J.L."/>
            <person name="Li C.Y."/>
            <person name="Wang Z.W."/>
            <person name="Zhao X."/>
            <person name="Zhong W.Y."/>
            <person name="Ma X.K."/>
            <person name="Ma L."/>
            <person name="Huang J."/>
            <person name="Chen G.Z."/>
            <person name="Huang M.Z."/>
            <person name="Huang L."/>
            <person name="Peng D.H."/>
            <person name="Luo Y.B."/>
            <person name="Zou S.Q."/>
            <person name="Chen S.P."/>
            <person name="Lan S."/>
            <person name="Tsai W.C."/>
            <person name="Van de Peer Y."/>
            <person name="Liu Z.J."/>
        </authorList>
    </citation>
    <scope>NUCLEOTIDE SEQUENCE [LARGE SCALE GENOMIC DNA]</scope>
    <source>
        <strain evidence="2">Lor288</strain>
    </source>
</reference>
<organism evidence="2 3">
    <name type="scientific">Platanthera guangdongensis</name>
    <dbReference type="NCBI Taxonomy" id="2320717"/>
    <lineage>
        <taxon>Eukaryota</taxon>
        <taxon>Viridiplantae</taxon>
        <taxon>Streptophyta</taxon>
        <taxon>Embryophyta</taxon>
        <taxon>Tracheophyta</taxon>
        <taxon>Spermatophyta</taxon>
        <taxon>Magnoliopsida</taxon>
        <taxon>Liliopsida</taxon>
        <taxon>Asparagales</taxon>
        <taxon>Orchidaceae</taxon>
        <taxon>Orchidoideae</taxon>
        <taxon>Orchideae</taxon>
        <taxon>Orchidinae</taxon>
        <taxon>Platanthera</taxon>
    </lineage>
</organism>
<keyword evidence="3" id="KW-1185">Reference proteome</keyword>
<feature type="compositionally biased region" description="Gly residues" evidence="1">
    <location>
        <begin position="90"/>
        <end position="116"/>
    </location>
</feature>
<sequence>MAPPQGQDYIGLAEISSPHESSYDKLVGDNGINFRETELRLALPGSELPARKEKRGFSGAIDGNSRWAFSGCGRSDVEMEKGGALFSPRRGGGGGGAGWLSDGGGNAVTGKTGPGGWLVADP</sequence>
<feature type="region of interest" description="Disordered" evidence="1">
    <location>
        <begin position="83"/>
        <end position="122"/>
    </location>
</feature>
<gene>
    <name evidence="2" type="primary">IAA27</name>
    <name evidence="2" type="ORF">KSP40_PGU017201</name>
</gene>
<evidence type="ECO:0000313" key="2">
    <source>
        <dbReference type="EMBL" id="KAK8956129.1"/>
    </source>
</evidence>
<comment type="caution">
    <text evidence="2">The sequence shown here is derived from an EMBL/GenBank/DDBJ whole genome shotgun (WGS) entry which is preliminary data.</text>
</comment>
<name>A0ABR2M2S2_9ASPA</name>
<dbReference type="Proteomes" id="UP001412067">
    <property type="component" value="Unassembled WGS sequence"/>
</dbReference>
<evidence type="ECO:0000256" key="1">
    <source>
        <dbReference type="SAM" id="MobiDB-lite"/>
    </source>
</evidence>
<accession>A0ABR2M2S2</accession>
<evidence type="ECO:0000313" key="3">
    <source>
        <dbReference type="Proteomes" id="UP001412067"/>
    </source>
</evidence>
<dbReference type="EMBL" id="JBBWWR010000013">
    <property type="protein sequence ID" value="KAK8956129.1"/>
    <property type="molecule type" value="Genomic_DNA"/>
</dbReference>
<proteinExistence type="predicted"/>
<protein>
    <submittedName>
        <fullName evidence="2">Auxin-responsive protein IAA27</fullName>
    </submittedName>
</protein>